<keyword evidence="3" id="KW-1185">Reference proteome</keyword>
<evidence type="ECO:0000256" key="1">
    <source>
        <dbReference type="SAM" id="SignalP"/>
    </source>
</evidence>
<reference evidence="2" key="2">
    <citation type="submission" date="2021-01" db="EMBL/GenBank/DDBJ databases">
        <authorList>
            <person name="Schikora-Tamarit M.A."/>
        </authorList>
    </citation>
    <scope>NUCLEOTIDE SEQUENCE</scope>
    <source>
        <strain evidence="2">CBS2887</strain>
    </source>
</reference>
<gene>
    <name evidence="2" type="ORF">WICPIJ_002518</name>
</gene>
<comment type="caution">
    <text evidence="2">The sequence shown here is derived from an EMBL/GenBank/DDBJ whole genome shotgun (WGS) entry which is preliminary data.</text>
</comment>
<dbReference type="EMBL" id="JAEUBG010001377">
    <property type="protein sequence ID" value="KAH3686501.1"/>
    <property type="molecule type" value="Genomic_DNA"/>
</dbReference>
<evidence type="ECO:0008006" key="4">
    <source>
        <dbReference type="Google" id="ProtNLM"/>
    </source>
</evidence>
<feature type="chain" id="PRO_5040244493" description="F-box domain-containing protein" evidence="1">
    <location>
        <begin position="18"/>
        <end position="95"/>
    </location>
</feature>
<organism evidence="2 3">
    <name type="scientific">Wickerhamomyces pijperi</name>
    <name type="common">Yeast</name>
    <name type="synonym">Pichia pijperi</name>
    <dbReference type="NCBI Taxonomy" id="599730"/>
    <lineage>
        <taxon>Eukaryota</taxon>
        <taxon>Fungi</taxon>
        <taxon>Dikarya</taxon>
        <taxon>Ascomycota</taxon>
        <taxon>Saccharomycotina</taxon>
        <taxon>Saccharomycetes</taxon>
        <taxon>Phaffomycetales</taxon>
        <taxon>Wickerhamomycetaceae</taxon>
        <taxon>Wickerhamomyces</taxon>
    </lineage>
</organism>
<feature type="signal peptide" evidence="1">
    <location>
        <begin position="1"/>
        <end position="17"/>
    </location>
</feature>
<protein>
    <recommendedName>
        <fullName evidence="4">F-box domain-containing protein</fullName>
    </recommendedName>
</protein>
<proteinExistence type="predicted"/>
<accession>A0A9P8Q9N1</accession>
<dbReference type="Proteomes" id="UP000774326">
    <property type="component" value="Unassembled WGS sequence"/>
</dbReference>
<name>A0A9P8Q9N1_WICPI</name>
<reference evidence="2" key="1">
    <citation type="journal article" date="2021" name="Open Biol.">
        <title>Shared evolutionary footprints suggest mitochondrial oxidative damage underlies multiple complex I losses in fungi.</title>
        <authorList>
            <person name="Schikora-Tamarit M.A."/>
            <person name="Marcet-Houben M."/>
            <person name="Nosek J."/>
            <person name="Gabaldon T."/>
        </authorList>
    </citation>
    <scope>NUCLEOTIDE SEQUENCE</scope>
    <source>
        <strain evidence="2">CBS2887</strain>
    </source>
</reference>
<evidence type="ECO:0000313" key="3">
    <source>
        <dbReference type="Proteomes" id="UP000774326"/>
    </source>
</evidence>
<sequence>MWCRFFHLLAGQDPVLQLSVCQVPVQSVQDVSLHLNEHSLVEVGARARQLNQFSESWNTSTRVWPEESPTGWNVCVVDDMVAATQGLSAQPQTSQ</sequence>
<evidence type="ECO:0000313" key="2">
    <source>
        <dbReference type="EMBL" id="KAH3686501.1"/>
    </source>
</evidence>
<dbReference type="AlphaFoldDB" id="A0A9P8Q9N1"/>
<keyword evidence="1" id="KW-0732">Signal</keyword>